<dbReference type="InterPro" id="IPR017871">
    <property type="entry name" value="ABC_transporter-like_CS"/>
</dbReference>
<dbReference type="SUPFAM" id="SSF52540">
    <property type="entry name" value="P-loop containing nucleoside triphosphate hydrolases"/>
    <property type="match status" value="1"/>
</dbReference>
<proteinExistence type="predicted"/>
<dbReference type="OrthoDB" id="4966664at2"/>
<comment type="subcellular location">
    <subcellularLocation>
        <location evidence="1">Cell membrane</location>
        <topology evidence="1">Multi-pass membrane protein</topology>
    </subcellularLocation>
</comment>
<sequence>MATLPEPSDPRWLLKTVFSRPRMTIPAAVCIAISFVLNGTIPVIVGHTIDEAVVEGSIGRLSWWLSLLVLAFAVNTITGWCGRGLNARSMLVIGHDVRMAITDRILDPKGMGGPKRTPGELLAIASTDATRVQRAVLMTVFPVAEITSIIYVAVITSRVNMPLGAAILCGGPIVVWGSLRAAGPLRKRSGIRQAALGRASATATDIAHGLRIIKGIGAIGAVRRRYAADSDAAYERTVEANAAQAGLNASTEALGSIYVVAVGIAAGYLALEGQMSIGELITVIGLTQFIITPMTMLGRNIASRWAAAQASTQRIVSLLKAPGLPENTAPRMPALRAGVTAIDGHAPEELRDLPREKFTVVPHQVMLFAGTVQDNIHPDADTAARALEVAAGEDIPGGLNRAVGERGNNLSGGQQQRVALARAIAADPEVLILSDPTTAVDSVTEQEVAHRVADYRKDKPTIVYTSAPAWHAVGVES</sequence>
<comment type="caution">
    <text evidence="8">The sequence shown here is derived from an EMBL/GenBank/DDBJ whole genome shotgun (WGS) entry which is preliminary data.</text>
</comment>
<dbReference type="GO" id="GO:0005524">
    <property type="term" value="F:ATP binding"/>
    <property type="evidence" value="ECO:0007669"/>
    <property type="project" value="UniProtKB-KW"/>
</dbReference>
<dbReference type="InterPro" id="IPR036640">
    <property type="entry name" value="ABC1_TM_sf"/>
</dbReference>
<feature type="transmembrane region" description="Helical" evidence="5">
    <location>
        <begin position="161"/>
        <end position="179"/>
    </location>
</feature>
<feature type="transmembrane region" description="Helical" evidence="5">
    <location>
        <begin position="61"/>
        <end position="81"/>
    </location>
</feature>
<dbReference type="GO" id="GO:0005886">
    <property type="term" value="C:plasma membrane"/>
    <property type="evidence" value="ECO:0007669"/>
    <property type="project" value="UniProtKB-SubCell"/>
</dbReference>
<dbReference type="InterPro" id="IPR039421">
    <property type="entry name" value="Type_1_exporter"/>
</dbReference>
<dbReference type="Pfam" id="PF00664">
    <property type="entry name" value="ABC_membrane"/>
    <property type="match status" value="1"/>
</dbReference>
<evidence type="ECO:0000256" key="5">
    <source>
        <dbReference type="SAM" id="Phobius"/>
    </source>
</evidence>
<protein>
    <submittedName>
        <fullName evidence="8">ABC transporter ATP-binding protein</fullName>
    </submittedName>
</protein>
<dbReference type="Gene3D" id="3.40.50.300">
    <property type="entry name" value="P-loop containing nucleotide triphosphate hydrolases"/>
    <property type="match status" value="1"/>
</dbReference>
<dbReference type="SUPFAM" id="SSF90123">
    <property type="entry name" value="ABC transporter transmembrane region"/>
    <property type="match status" value="1"/>
</dbReference>
<dbReference type="PANTHER" id="PTHR43394:SF1">
    <property type="entry name" value="ATP-BINDING CASSETTE SUB-FAMILY B MEMBER 10, MITOCHONDRIAL"/>
    <property type="match status" value="1"/>
</dbReference>
<dbReference type="InterPro" id="IPR003439">
    <property type="entry name" value="ABC_transporter-like_ATP-bd"/>
</dbReference>
<feature type="transmembrane region" description="Helical" evidence="5">
    <location>
        <begin position="253"/>
        <end position="271"/>
    </location>
</feature>
<dbReference type="InterPro" id="IPR027417">
    <property type="entry name" value="P-loop_NTPase"/>
</dbReference>
<dbReference type="PROSITE" id="PS50893">
    <property type="entry name" value="ABC_TRANSPORTER_2"/>
    <property type="match status" value="1"/>
</dbReference>
<dbReference type="PROSITE" id="PS00211">
    <property type="entry name" value="ABC_TRANSPORTER_1"/>
    <property type="match status" value="1"/>
</dbReference>
<dbReference type="GO" id="GO:0016887">
    <property type="term" value="F:ATP hydrolysis activity"/>
    <property type="evidence" value="ECO:0007669"/>
    <property type="project" value="InterPro"/>
</dbReference>
<feature type="domain" description="ABC transporter" evidence="6">
    <location>
        <begin position="281"/>
        <end position="477"/>
    </location>
</feature>
<evidence type="ECO:0000259" key="6">
    <source>
        <dbReference type="PROSITE" id="PS50893"/>
    </source>
</evidence>
<gene>
    <name evidence="8" type="ORF">D9543_06910</name>
</gene>
<evidence type="ECO:0000313" key="8">
    <source>
        <dbReference type="EMBL" id="RMB60411.1"/>
    </source>
</evidence>
<evidence type="ECO:0000256" key="4">
    <source>
        <dbReference type="ARBA" id="ARBA00023136"/>
    </source>
</evidence>
<dbReference type="PANTHER" id="PTHR43394">
    <property type="entry name" value="ATP-DEPENDENT PERMEASE MDL1, MITOCHONDRIAL"/>
    <property type="match status" value="1"/>
</dbReference>
<dbReference type="Pfam" id="PF00005">
    <property type="entry name" value="ABC_tran"/>
    <property type="match status" value="1"/>
</dbReference>
<keyword evidence="8" id="KW-0067">ATP-binding</keyword>
<dbReference type="Gene3D" id="1.20.1560.10">
    <property type="entry name" value="ABC transporter type 1, transmembrane domain"/>
    <property type="match status" value="1"/>
</dbReference>
<dbReference type="EMBL" id="REGC01000007">
    <property type="protein sequence ID" value="RMB60411.1"/>
    <property type="molecule type" value="Genomic_DNA"/>
</dbReference>
<feature type="transmembrane region" description="Helical" evidence="5">
    <location>
        <begin position="135"/>
        <end position="155"/>
    </location>
</feature>
<dbReference type="InterPro" id="IPR011527">
    <property type="entry name" value="ABC1_TM_dom"/>
</dbReference>
<evidence type="ECO:0000256" key="1">
    <source>
        <dbReference type="ARBA" id="ARBA00004651"/>
    </source>
</evidence>
<keyword evidence="8" id="KW-0547">Nucleotide-binding</keyword>
<dbReference type="CDD" id="cd07346">
    <property type="entry name" value="ABC_6TM_exporters"/>
    <property type="match status" value="1"/>
</dbReference>
<evidence type="ECO:0000259" key="7">
    <source>
        <dbReference type="PROSITE" id="PS50929"/>
    </source>
</evidence>
<name>A0A3M0H743_9CORY</name>
<organism evidence="8 9">
    <name type="scientific">Corynebacterium macginleyi</name>
    <dbReference type="NCBI Taxonomy" id="38290"/>
    <lineage>
        <taxon>Bacteria</taxon>
        <taxon>Bacillati</taxon>
        <taxon>Actinomycetota</taxon>
        <taxon>Actinomycetes</taxon>
        <taxon>Mycobacteriales</taxon>
        <taxon>Corynebacteriaceae</taxon>
        <taxon>Corynebacterium</taxon>
    </lineage>
</organism>
<reference evidence="8 9" key="1">
    <citation type="submission" date="2018-10" db="EMBL/GenBank/DDBJ databases">
        <title>Corynebacterium macginleyi genome sequencing and assembly of the type strain and two clinical samples.</title>
        <authorList>
            <person name="Bernier A.-M."/>
            <person name="Bernard K."/>
        </authorList>
    </citation>
    <scope>NUCLEOTIDE SEQUENCE [LARGE SCALE GENOMIC DNA]</scope>
    <source>
        <strain evidence="8 9">NML 120205</strain>
    </source>
</reference>
<evidence type="ECO:0000256" key="2">
    <source>
        <dbReference type="ARBA" id="ARBA00022692"/>
    </source>
</evidence>
<dbReference type="RefSeq" id="WP_121927870.1">
    <property type="nucleotide sequence ID" value="NZ_CP068291.1"/>
</dbReference>
<dbReference type="Proteomes" id="UP000270649">
    <property type="component" value="Unassembled WGS sequence"/>
</dbReference>
<dbReference type="PROSITE" id="PS50929">
    <property type="entry name" value="ABC_TM1F"/>
    <property type="match status" value="1"/>
</dbReference>
<feature type="transmembrane region" description="Helical" evidence="5">
    <location>
        <begin position="277"/>
        <end position="297"/>
    </location>
</feature>
<evidence type="ECO:0000256" key="3">
    <source>
        <dbReference type="ARBA" id="ARBA00022989"/>
    </source>
</evidence>
<dbReference type="GO" id="GO:0015421">
    <property type="term" value="F:ABC-type oligopeptide transporter activity"/>
    <property type="evidence" value="ECO:0007669"/>
    <property type="project" value="TreeGrafter"/>
</dbReference>
<keyword evidence="3 5" id="KW-1133">Transmembrane helix</keyword>
<evidence type="ECO:0000313" key="9">
    <source>
        <dbReference type="Proteomes" id="UP000270649"/>
    </source>
</evidence>
<dbReference type="AlphaFoldDB" id="A0A3M0H743"/>
<keyword evidence="4 5" id="KW-0472">Membrane</keyword>
<keyword evidence="2 5" id="KW-0812">Transmembrane</keyword>
<feature type="transmembrane region" description="Helical" evidence="5">
    <location>
        <begin position="25"/>
        <end position="49"/>
    </location>
</feature>
<feature type="domain" description="ABC transmembrane type-1" evidence="7">
    <location>
        <begin position="27"/>
        <end position="303"/>
    </location>
</feature>
<accession>A0A3M0H743</accession>